<proteinExistence type="predicted"/>
<reference evidence="1 2" key="1">
    <citation type="submission" date="2023-07" db="EMBL/GenBank/DDBJ databases">
        <title>Sequencing the genomes of 1000 actinobacteria strains.</title>
        <authorList>
            <person name="Klenk H.-P."/>
        </authorList>
    </citation>
    <scope>NUCLEOTIDE SEQUENCE [LARGE SCALE GENOMIC DNA]</scope>
    <source>
        <strain evidence="1 2">DSM 14555</strain>
    </source>
</reference>
<comment type="caution">
    <text evidence="1">The sequence shown here is derived from an EMBL/GenBank/DDBJ whole genome shotgun (WGS) entry which is preliminary data.</text>
</comment>
<keyword evidence="2" id="KW-1185">Reference proteome</keyword>
<protein>
    <submittedName>
        <fullName evidence="1">Uncharacterized protein</fullName>
    </submittedName>
</protein>
<evidence type="ECO:0000313" key="1">
    <source>
        <dbReference type="EMBL" id="MDR6268537.1"/>
    </source>
</evidence>
<accession>A0ABU1J7Y1</accession>
<name>A0ABU1J7Y1_9MICC</name>
<dbReference type="Proteomes" id="UP001185069">
    <property type="component" value="Unassembled WGS sequence"/>
</dbReference>
<organism evidence="1 2">
    <name type="scientific">Arthrobacter russicus</name>
    <dbReference type="NCBI Taxonomy" id="172040"/>
    <lineage>
        <taxon>Bacteria</taxon>
        <taxon>Bacillati</taxon>
        <taxon>Actinomycetota</taxon>
        <taxon>Actinomycetes</taxon>
        <taxon>Micrococcales</taxon>
        <taxon>Micrococcaceae</taxon>
        <taxon>Arthrobacter</taxon>
    </lineage>
</organism>
<evidence type="ECO:0000313" key="2">
    <source>
        <dbReference type="Proteomes" id="UP001185069"/>
    </source>
</evidence>
<dbReference type="RefSeq" id="WP_309796237.1">
    <property type="nucleotide sequence ID" value="NZ_BAAAHY010000006.1"/>
</dbReference>
<sequence length="91" mass="9925">MAFIVPESLPDHELYEFRFAADGPVYTLPSKDDLTIGDAELLEAGSVEKLVGFFPAEVREKIRSLRPNQVEALIADWVGTSLGKSAVSSES</sequence>
<dbReference type="EMBL" id="JAVDQF010000001">
    <property type="protein sequence ID" value="MDR6268537.1"/>
    <property type="molecule type" value="Genomic_DNA"/>
</dbReference>
<gene>
    <name evidence="1" type="ORF">JOE69_000775</name>
</gene>